<evidence type="ECO:0000256" key="2">
    <source>
        <dbReference type="SAM" id="SignalP"/>
    </source>
</evidence>
<feature type="signal peptide" evidence="2">
    <location>
        <begin position="1"/>
        <end position="24"/>
    </location>
</feature>
<dbReference type="EMBL" id="BMMZ01000007">
    <property type="protein sequence ID" value="GGL69684.1"/>
    <property type="molecule type" value="Genomic_DNA"/>
</dbReference>
<protein>
    <recommendedName>
        <fullName evidence="5">Lipoprotein</fullName>
    </recommendedName>
</protein>
<dbReference type="AlphaFoldDB" id="A0A917W6S0"/>
<organism evidence="3 4">
    <name type="scientific">Microlunatus endophyticus</name>
    <dbReference type="NCBI Taxonomy" id="1716077"/>
    <lineage>
        <taxon>Bacteria</taxon>
        <taxon>Bacillati</taxon>
        <taxon>Actinomycetota</taxon>
        <taxon>Actinomycetes</taxon>
        <taxon>Propionibacteriales</taxon>
        <taxon>Propionibacteriaceae</taxon>
        <taxon>Microlunatus</taxon>
    </lineage>
</organism>
<feature type="compositionally biased region" description="Low complexity" evidence="1">
    <location>
        <begin position="42"/>
        <end position="54"/>
    </location>
</feature>
<gene>
    <name evidence="3" type="ORF">GCM10011575_30310</name>
</gene>
<reference evidence="3" key="2">
    <citation type="submission" date="2020-09" db="EMBL/GenBank/DDBJ databases">
        <authorList>
            <person name="Sun Q."/>
            <person name="Zhou Y."/>
        </authorList>
    </citation>
    <scope>NUCLEOTIDE SEQUENCE</scope>
    <source>
        <strain evidence="3">CGMCC 4.7306</strain>
    </source>
</reference>
<dbReference type="PROSITE" id="PS51257">
    <property type="entry name" value="PROKAR_LIPOPROTEIN"/>
    <property type="match status" value="1"/>
</dbReference>
<accession>A0A917W6S0</accession>
<evidence type="ECO:0008006" key="5">
    <source>
        <dbReference type="Google" id="ProtNLM"/>
    </source>
</evidence>
<evidence type="ECO:0000313" key="4">
    <source>
        <dbReference type="Proteomes" id="UP000613840"/>
    </source>
</evidence>
<comment type="caution">
    <text evidence="3">The sequence shown here is derived from an EMBL/GenBank/DDBJ whole genome shotgun (WGS) entry which is preliminary data.</text>
</comment>
<name>A0A917W6S0_9ACTN</name>
<keyword evidence="2" id="KW-0732">Signal</keyword>
<evidence type="ECO:0000313" key="3">
    <source>
        <dbReference type="EMBL" id="GGL69684.1"/>
    </source>
</evidence>
<feature type="compositionally biased region" description="Pro residues" evidence="1">
    <location>
        <begin position="25"/>
        <end position="41"/>
    </location>
</feature>
<sequence length="208" mass="22671">MHRRLAAATTICATLLLAACTQHAPQPPPPPSPGPTMPSDPPTSASPASSNPTPGRSTPTTSEHADLLKVQSLYKDEFASETQVLKHGGADRLPLDIRRRTAGSYQQEVLQDFRSTKKSHTHLEVGGRLLGIAMDKWSPARVTFQSCEDYSGAKSVDKHGKPVDNKQGVRVVQKFTAVKHQEAWLFSSVTPKVVKDFRSAPCDGNWYS</sequence>
<proteinExistence type="predicted"/>
<evidence type="ECO:0000256" key="1">
    <source>
        <dbReference type="SAM" id="MobiDB-lite"/>
    </source>
</evidence>
<feature type="chain" id="PRO_5037369135" description="Lipoprotein" evidence="2">
    <location>
        <begin position="25"/>
        <end position="208"/>
    </location>
</feature>
<keyword evidence="4" id="KW-1185">Reference proteome</keyword>
<reference evidence="3" key="1">
    <citation type="journal article" date="2014" name="Int. J. Syst. Evol. Microbiol.">
        <title>Complete genome sequence of Corynebacterium casei LMG S-19264T (=DSM 44701T), isolated from a smear-ripened cheese.</title>
        <authorList>
            <consortium name="US DOE Joint Genome Institute (JGI-PGF)"/>
            <person name="Walter F."/>
            <person name="Albersmeier A."/>
            <person name="Kalinowski J."/>
            <person name="Ruckert C."/>
        </authorList>
    </citation>
    <scope>NUCLEOTIDE SEQUENCE</scope>
    <source>
        <strain evidence="3">CGMCC 4.7306</strain>
    </source>
</reference>
<dbReference type="Proteomes" id="UP000613840">
    <property type="component" value="Unassembled WGS sequence"/>
</dbReference>
<feature type="region of interest" description="Disordered" evidence="1">
    <location>
        <begin position="23"/>
        <end position="62"/>
    </location>
</feature>